<evidence type="ECO:0000256" key="1">
    <source>
        <dbReference type="SAM" id="SignalP"/>
    </source>
</evidence>
<organism evidence="3 4">
    <name type="scientific">Marivirga lumbricoides</name>
    <dbReference type="NCBI Taxonomy" id="1046115"/>
    <lineage>
        <taxon>Bacteria</taxon>
        <taxon>Pseudomonadati</taxon>
        <taxon>Bacteroidota</taxon>
        <taxon>Cytophagia</taxon>
        <taxon>Cytophagales</taxon>
        <taxon>Marivirgaceae</taxon>
        <taxon>Marivirga</taxon>
    </lineage>
</organism>
<reference evidence="4" key="1">
    <citation type="journal article" date="2019" name="Int. J. Syst. Evol. Microbiol.">
        <title>The Global Catalogue of Microorganisms (GCM) 10K type strain sequencing project: providing services to taxonomists for standard genome sequencing and annotation.</title>
        <authorList>
            <consortium name="The Broad Institute Genomics Platform"/>
            <consortium name="The Broad Institute Genome Sequencing Center for Infectious Disease"/>
            <person name="Wu L."/>
            <person name="Ma J."/>
        </authorList>
    </citation>
    <scope>NUCLEOTIDE SEQUENCE [LARGE SCALE GENOMIC DNA]</scope>
    <source>
        <strain evidence="4">CGMCC 1.10832</strain>
    </source>
</reference>
<protein>
    <recommendedName>
        <fullName evidence="2">SPOR domain-containing protein</fullName>
    </recommendedName>
</protein>
<comment type="caution">
    <text evidence="3">The sequence shown here is derived from an EMBL/GenBank/DDBJ whole genome shotgun (WGS) entry which is preliminary data.</text>
</comment>
<gene>
    <name evidence="3" type="ORF">GCM10011506_31190</name>
</gene>
<dbReference type="Proteomes" id="UP000636010">
    <property type="component" value="Unassembled WGS sequence"/>
</dbReference>
<dbReference type="EMBL" id="BMEC01000010">
    <property type="protein sequence ID" value="GGC43361.1"/>
    <property type="molecule type" value="Genomic_DNA"/>
</dbReference>
<dbReference type="Pfam" id="PF05036">
    <property type="entry name" value="SPOR"/>
    <property type="match status" value="1"/>
</dbReference>
<feature type="domain" description="SPOR" evidence="2">
    <location>
        <begin position="88"/>
        <end position="168"/>
    </location>
</feature>
<dbReference type="InterPro" id="IPR007730">
    <property type="entry name" value="SPOR-like_dom"/>
</dbReference>
<dbReference type="InterPro" id="IPR036680">
    <property type="entry name" value="SPOR-like_sf"/>
</dbReference>
<proteinExistence type="predicted"/>
<dbReference type="PROSITE" id="PS51257">
    <property type="entry name" value="PROKAR_LIPOPROTEIN"/>
    <property type="match status" value="1"/>
</dbReference>
<feature type="signal peptide" evidence="1">
    <location>
        <begin position="1"/>
        <end position="19"/>
    </location>
</feature>
<dbReference type="PROSITE" id="PS51724">
    <property type="entry name" value="SPOR"/>
    <property type="match status" value="1"/>
</dbReference>
<feature type="chain" id="PRO_5045597301" description="SPOR domain-containing protein" evidence="1">
    <location>
        <begin position="20"/>
        <end position="169"/>
    </location>
</feature>
<name>A0ABQ1MMS8_9BACT</name>
<dbReference type="RefSeq" id="WP_188465192.1">
    <property type="nucleotide sequence ID" value="NZ_BAABHU010000010.1"/>
</dbReference>
<sequence>MNKLKNYIGFLLLAGIGFACTTTQKTSTASKSFSEDISEFRPKIDTVTVKSEEEVSFRKTEENFNPKYDVTELLNEKLDSLAFNNADIAYVNGYSIQIYSGSSSAEAYQARDTAMILLPEIRTNVQYQQPVYKVRVGSFTERLEVQRTLLKLKPKFPSAISVPSRIKVN</sequence>
<dbReference type="Gene3D" id="3.30.70.1070">
    <property type="entry name" value="Sporulation related repeat"/>
    <property type="match status" value="1"/>
</dbReference>
<evidence type="ECO:0000313" key="3">
    <source>
        <dbReference type="EMBL" id="GGC43361.1"/>
    </source>
</evidence>
<evidence type="ECO:0000313" key="4">
    <source>
        <dbReference type="Proteomes" id="UP000636010"/>
    </source>
</evidence>
<evidence type="ECO:0000259" key="2">
    <source>
        <dbReference type="PROSITE" id="PS51724"/>
    </source>
</evidence>
<keyword evidence="4" id="KW-1185">Reference proteome</keyword>
<keyword evidence="1" id="KW-0732">Signal</keyword>
<accession>A0ABQ1MMS8</accession>